<evidence type="ECO:0000256" key="4">
    <source>
        <dbReference type="ARBA" id="ARBA00019077"/>
    </source>
</evidence>
<evidence type="ECO:0000256" key="5">
    <source>
        <dbReference type="ARBA" id="ARBA00022679"/>
    </source>
</evidence>
<evidence type="ECO:0000256" key="1">
    <source>
        <dbReference type="ARBA" id="ARBA00003394"/>
    </source>
</evidence>
<dbReference type="Gene3D" id="3.40.50.2000">
    <property type="entry name" value="Glycogen Phosphorylase B"/>
    <property type="match status" value="1"/>
</dbReference>
<evidence type="ECO:0000256" key="7">
    <source>
        <dbReference type="ARBA" id="ARBA00049183"/>
    </source>
</evidence>
<dbReference type="UniPathway" id="UPA00958"/>
<keyword evidence="11" id="KW-1185">Reference proteome</keyword>
<evidence type="ECO:0000256" key="3">
    <source>
        <dbReference type="ARBA" id="ARBA00012621"/>
    </source>
</evidence>
<comment type="pathway">
    <text evidence="2 8">Bacterial outer membrane biogenesis; LPS core biosynthesis.</text>
</comment>
<dbReference type="InterPro" id="IPR039901">
    <property type="entry name" value="Kdotransferase"/>
</dbReference>
<reference evidence="11" key="1">
    <citation type="submission" date="2016-11" db="EMBL/GenBank/DDBJ databases">
        <authorList>
            <person name="Varghese N."/>
            <person name="Submissions S."/>
        </authorList>
    </citation>
    <scope>NUCLEOTIDE SEQUENCE [LARGE SCALE GENOMIC DNA]</scope>
    <source>
        <strain evidence="11">DSM 28223</strain>
    </source>
</reference>
<evidence type="ECO:0000256" key="2">
    <source>
        <dbReference type="ARBA" id="ARBA00004713"/>
    </source>
</evidence>
<evidence type="ECO:0000259" key="9">
    <source>
        <dbReference type="Pfam" id="PF04413"/>
    </source>
</evidence>
<gene>
    <name evidence="10" type="ORF">SAMN04488044_2556</name>
</gene>
<comment type="catalytic activity">
    <reaction evidence="7 8">
        <text>lipid IVA (E. coli) + CMP-3-deoxy-beta-D-manno-octulosonate = alpha-Kdo-(2-&gt;6)-lipid IVA (E. coli) + CMP + H(+)</text>
        <dbReference type="Rhea" id="RHEA:28066"/>
        <dbReference type="ChEBI" id="CHEBI:15378"/>
        <dbReference type="ChEBI" id="CHEBI:58603"/>
        <dbReference type="ChEBI" id="CHEBI:60364"/>
        <dbReference type="ChEBI" id="CHEBI:60377"/>
        <dbReference type="ChEBI" id="CHEBI:85987"/>
        <dbReference type="EC" id="2.4.99.12"/>
    </reaction>
</comment>
<dbReference type="GO" id="GO:0009244">
    <property type="term" value="P:lipopolysaccharide core region biosynthetic process"/>
    <property type="evidence" value="ECO:0007669"/>
    <property type="project" value="UniProtKB-UniRule"/>
</dbReference>
<accession>A0A1M5T2M4</accession>
<comment type="subcellular location">
    <subcellularLocation>
        <location evidence="8">Cell membrane</location>
    </subcellularLocation>
</comment>
<dbReference type="InterPro" id="IPR038107">
    <property type="entry name" value="Glycos_transf_N_sf"/>
</dbReference>
<evidence type="ECO:0000313" key="11">
    <source>
        <dbReference type="Proteomes" id="UP000184211"/>
    </source>
</evidence>
<keyword evidence="5 8" id="KW-0808">Transferase</keyword>
<evidence type="ECO:0000256" key="8">
    <source>
        <dbReference type="RuleBase" id="RU365103"/>
    </source>
</evidence>
<dbReference type="PANTHER" id="PTHR42755:SF1">
    <property type="entry name" value="3-DEOXY-D-MANNO-OCTULOSONIC ACID TRANSFERASE, MITOCHONDRIAL-RELATED"/>
    <property type="match status" value="1"/>
</dbReference>
<protein>
    <recommendedName>
        <fullName evidence="4 8">3-deoxy-D-manno-octulosonic acid transferase</fullName>
        <shortName evidence="8">Kdo transferase</shortName>
        <ecNumber evidence="3 8">2.4.99.12</ecNumber>
    </recommendedName>
    <alternativeName>
        <fullName evidence="6 8">Lipid IV(A) 3-deoxy-D-manno-octulosonic acid transferase</fullName>
    </alternativeName>
</protein>
<comment type="similarity">
    <text evidence="8">Belongs to the glycosyltransferase group 1 family.</text>
</comment>
<dbReference type="Gene3D" id="3.40.50.11720">
    <property type="entry name" value="3-Deoxy-D-manno-octulosonic-acid transferase, N-terminal domain"/>
    <property type="match status" value="1"/>
</dbReference>
<evidence type="ECO:0000256" key="6">
    <source>
        <dbReference type="ARBA" id="ARBA00031445"/>
    </source>
</evidence>
<organism evidence="10 11">
    <name type="scientific">Cognatishimia maritima</name>
    <dbReference type="NCBI Taxonomy" id="870908"/>
    <lineage>
        <taxon>Bacteria</taxon>
        <taxon>Pseudomonadati</taxon>
        <taxon>Pseudomonadota</taxon>
        <taxon>Alphaproteobacteria</taxon>
        <taxon>Rhodobacterales</taxon>
        <taxon>Paracoccaceae</taxon>
        <taxon>Cognatishimia</taxon>
    </lineage>
</organism>
<proteinExistence type="inferred from homology"/>
<dbReference type="AlphaFoldDB" id="A0A1M5T2M4"/>
<dbReference type="SUPFAM" id="SSF53756">
    <property type="entry name" value="UDP-Glycosyltransferase/glycogen phosphorylase"/>
    <property type="match status" value="1"/>
</dbReference>
<dbReference type="OrthoDB" id="9789797at2"/>
<keyword evidence="8" id="KW-0472">Membrane</keyword>
<dbReference type="Proteomes" id="UP000184211">
    <property type="component" value="Unassembled WGS sequence"/>
</dbReference>
<evidence type="ECO:0000313" key="10">
    <source>
        <dbReference type="EMBL" id="SHH44603.1"/>
    </source>
</evidence>
<dbReference type="GO" id="GO:0005886">
    <property type="term" value="C:plasma membrane"/>
    <property type="evidence" value="ECO:0007669"/>
    <property type="project" value="UniProtKB-SubCell"/>
</dbReference>
<keyword evidence="8" id="KW-1003">Cell membrane</keyword>
<dbReference type="RefSeq" id="WP_072793419.1">
    <property type="nucleotide sequence ID" value="NZ_FQWM01000005.1"/>
</dbReference>
<keyword evidence="8" id="KW-0448">Lipopolysaccharide biosynthesis</keyword>
<dbReference type="Pfam" id="PF04413">
    <property type="entry name" value="Glycos_transf_N"/>
    <property type="match status" value="1"/>
</dbReference>
<dbReference type="InterPro" id="IPR007507">
    <property type="entry name" value="Glycos_transf_N"/>
</dbReference>
<name>A0A1M5T2M4_9RHOB</name>
<dbReference type="EC" id="2.4.99.12" evidence="3 8"/>
<dbReference type="GO" id="GO:0009245">
    <property type="term" value="P:lipid A biosynthetic process"/>
    <property type="evidence" value="ECO:0007669"/>
    <property type="project" value="TreeGrafter"/>
</dbReference>
<dbReference type="PANTHER" id="PTHR42755">
    <property type="entry name" value="3-DEOXY-MANNO-OCTULOSONATE CYTIDYLYLTRANSFERASE"/>
    <property type="match status" value="1"/>
</dbReference>
<comment type="function">
    <text evidence="1 8">Involved in lipopolysaccharide (LPS) biosynthesis. Catalyzes the transfer of 3-deoxy-D-manno-octulosonate (Kdo) residue(s) from CMP-Kdo to lipid IV(A), the tetraacyldisaccharide-1,4'-bisphosphate precursor of lipid A.</text>
</comment>
<dbReference type="STRING" id="870908.SAMN04488044_2556"/>
<dbReference type="EMBL" id="FQWM01000005">
    <property type="protein sequence ID" value="SHH44603.1"/>
    <property type="molecule type" value="Genomic_DNA"/>
</dbReference>
<feature type="domain" description="3-deoxy-D-manno-octulosonic-acid transferase N-terminal" evidence="9">
    <location>
        <begin position="28"/>
        <end position="181"/>
    </location>
</feature>
<dbReference type="GO" id="GO:0043842">
    <property type="term" value="F:Kdo transferase activity"/>
    <property type="evidence" value="ECO:0007669"/>
    <property type="project" value="UniProtKB-EC"/>
</dbReference>
<sequence>MAPSLSLKTYLTLARREPLAWSPNLSRDRDKALIWLHCAEPGHYRELLQLGQRLQKQRGGCQILITQGPDQPRMTDLPEGVLSCNCPSENPLDVAKFLNHWQPDVLIWKGRWLRPSLLSGAQKTGVPMVLVDASEPAIENKSLRWIPDSLRATLDLFGRIYAVDPASAFRLRRILGPQALIDDSGALQEDNPALGCVETDLEDLGEALKGRPVWLASYLHKGELEAVLTAHRASIRLSPRMVLIIVPKDPLDAGAVLTACEDGGWRVSLWDNGEMPEEKTHILLAEDARELGLFYRIAPVSFLGSSLVSGQGGSNPFEPAALGSAILYGPGISNYLEAYSRLAKAGAARIVKDADTLSAALASLMAPDKVAKMVHAGWEVVSEGALVSDRIIDHLNDAMDQRGIS</sequence>